<dbReference type="InterPro" id="IPR036249">
    <property type="entry name" value="Thioredoxin-like_sf"/>
</dbReference>
<sequence>MSHFQRHLFICTNERNDPCRQSCGDNQAGATAVDYLKGHAHAAGLIGAGKLRISKSGCLGRCEQGPAMVIYPEGRWYTYVDEADLADILQHDLIEGQAVTRLLIDPIDAAENE</sequence>
<accession>A0A892ZN17</accession>
<evidence type="ECO:0000313" key="1">
    <source>
        <dbReference type="EMBL" id="QRQ83147.1"/>
    </source>
</evidence>
<gene>
    <name evidence="1" type="ORF">JQU52_07270</name>
</gene>
<dbReference type="KEGG" id="ptes:JQU52_07270"/>
<name>A0A892ZN17_9NEIS</name>
<protein>
    <submittedName>
        <fullName evidence="1">(2Fe-2S) ferredoxin domain-containing protein</fullName>
    </submittedName>
</protein>
<dbReference type="Proteomes" id="UP000653156">
    <property type="component" value="Chromosome"/>
</dbReference>
<organism evidence="1 2">
    <name type="scientific">Paralysiella testudinis</name>
    <dbReference type="NCBI Taxonomy" id="2809020"/>
    <lineage>
        <taxon>Bacteria</taxon>
        <taxon>Pseudomonadati</taxon>
        <taxon>Pseudomonadota</taxon>
        <taxon>Betaproteobacteria</taxon>
        <taxon>Neisseriales</taxon>
        <taxon>Neisseriaceae</taxon>
        <taxon>Paralysiella</taxon>
    </lineage>
</organism>
<proteinExistence type="predicted"/>
<dbReference type="CDD" id="cd02980">
    <property type="entry name" value="TRX_Fd_family"/>
    <property type="match status" value="1"/>
</dbReference>
<dbReference type="AlphaFoldDB" id="A0A892ZN17"/>
<dbReference type="EMBL" id="CP069798">
    <property type="protein sequence ID" value="QRQ83147.1"/>
    <property type="molecule type" value="Genomic_DNA"/>
</dbReference>
<reference evidence="1" key="1">
    <citation type="submission" date="2021-02" db="EMBL/GenBank/DDBJ databases">
        <title>Neisseriaceae sp. 26B isolated from the cloaca of a Common Toad-headed Turtle (Mesoclemmys nasuta).</title>
        <authorList>
            <person name="Spergser J."/>
            <person name="Busse H.-J."/>
        </authorList>
    </citation>
    <scope>NUCLEOTIDE SEQUENCE</scope>
    <source>
        <strain evidence="1">26B</strain>
    </source>
</reference>
<evidence type="ECO:0000313" key="2">
    <source>
        <dbReference type="Proteomes" id="UP000653156"/>
    </source>
</evidence>
<keyword evidence="2" id="KW-1185">Reference proteome</keyword>
<dbReference type="RefSeq" id="WP_230340443.1">
    <property type="nucleotide sequence ID" value="NZ_CP069798.1"/>
</dbReference>
<dbReference type="SUPFAM" id="SSF52833">
    <property type="entry name" value="Thioredoxin-like"/>
    <property type="match status" value="1"/>
</dbReference>
<dbReference type="Gene3D" id="3.40.30.10">
    <property type="entry name" value="Glutaredoxin"/>
    <property type="match status" value="1"/>
</dbReference>